<feature type="region of interest" description="Disordered" evidence="1">
    <location>
        <begin position="194"/>
        <end position="232"/>
    </location>
</feature>
<feature type="region of interest" description="Disordered" evidence="1">
    <location>
        <begin position="397"/>
        <end position="426"/>
    </location>
</feature>
<accession>A0ABR3FN71</accession>
<reference evidence="2 3" key="1">
    <citation type="submission" date="2024-02" db="EMBL/GenBank/DDBJ databases">
        <title>A draft genome for the cacao thread blight pathogen Marasmius crinis-equi.</title>
        <authorList>
            <person name="Cohen S.P."/>
            <person name="Baruah I.K."/>
            <person name="Amoako-Attah I."/>
            <person name="Bukari Y."/>
            <person name="Meinhardt L.W."/>
            <person name="Bailey B.A."/>
        </authorList>
    </citation>
    <scope>NUCLEOTIDE SEQUENCE [LARGE SCALE GENOMIC DNA]</scope>
    <source>
        <strain evidence="2 3">GH-76</strain>
    </source>
</reference>
<evidence type="ECO:0000313" key="3">
    <source>
        <dbReference type="Proteomes" id="UP001465976"/>
    </source>
</evidence>
<comment type="caution">
    <text evidence="2">The sequence shown here is derived from an EMBL/GenBank/DDBJ whole genome shotgun (WGS) entry which is preliminary data.</text>
</comment>
<keyword evidence="3" id="KW-1185">Reference proteome</keyword>
<name>A0ABR3FN71_9AGAR</name>
<gene>
    <name evidence="2" type="ORF">V5O48_005105</name>
</gene>
<dbReference type="EMBL" id="JBAHYK010000192">
    <property type="protein sequence ID" value="KAL0576870.1"/>
    <property type="molecule type" value="Genomic_DNA"/>
</dbReference>
<organism evidence="2 3">
    <name type="scientific">Marasmius crinis-equi</name>
    <dbReference type="NCBI Taxonomy" id="585013"/>
    <lineage>
        <taxon>Eukaryota</taxon>
        <taxon>Fungi</taxon>
        <taxon>Dikarya</taxon>
        <taxon>Basidiomycota</taxon>
        <taxon>Agaricomycotina</taxon>
        <taxon>Agaricomycetes</taxon>
        <taxon>Agaricomycetidae</taxon>
        <taxon>Agaricales</taxon>
        <taxon>Marasmiineae</taxon>
        <taxon>Marasmiaceae</taxon>
        <taxon>Marasmius</taxon>
    </lineage>
</organism>
<feature type="compositionally biased region" description="Polar residues" evidence="1">
    <location>
        <begin position="157"/>
        <end position="169"/>
    </location>
</feature>
<evidence type="ECO:0008006" key="4">
    <source>
        <dbReference type="Google" id="ProtNLM"/>
    </source>
</evidence>
<sequence length="467" mass="51508">MSAIPLEYTAIPTNERIKKRKRHDDPEIYDSNGKTRRVNPYKLGERLGPDLVREMEVYIKPGAMMPNFAIRKHLQEKYQVDRRHLYDYFHSRGLRVAKEDRHSNLTRSRQAKAAAAAAEDLHPVARKARDFFVALAKKPEQKRSQKPKAARPPLVQASVNVSSSPSTRAISHGDKPSEDGALSISTISSIYAHEDRQRSLSPEPAFSQNDPSDGELQYPASDDSYPSASHAISHSTSELPAIEILFSPLLSSSTSYVPSNIAEWLAKRTTEESSTPDHSPEVTLVDDEAGSFSPADFVKETLDPQCQFNLEDYINFDDGDLVAPSTPGGFGLDSDDSIINMEESMSLSERRQFYDLVNDVFAPLEATQIKSPPKPGPTFQKGSVVIQPADILLRPAEASMPSNPYPDQRTPHASAVKPSQDSGASATPIAHVLPKNQLVSPRNFAPPALNYMYSSGHLQTSVSHPEP</sequence>
<proteinExistence type="predicted"/>
<dbReference type="Proteomes" id="UP001465976">
    <property type="component" value="Unassembled WGS sequence"/>
</dbReference>
<evidence type="ECO:0000256" key="1">
    <source>
        <dbReference type="SAM" id="MobiDB-lite"/>
    </source>
</evidence>
<feature type="region of interest" description="Disordered" evidence="1">
    <location>
        <begin position="138"/>
        <end position="181"/>
    </location>
</feature>
<evidence type="ECO:0000313" key="2">
    <source>
        <dbReference type="EMBL" id="KAL0576870.1"/>
    </source>
</evidence>
<protein>
    <recommendedName>
        <fullName evidence="4">Clr5 domain-containing protein</fullName>
    </recommendedName>
</protein>